<dbReference type="Proteomes" id="UP001500945">
    <property type="component" value="Unassembled WGS sequence"/>
</dbReference>
<feature type="transmembrane region" description="Helical" evidence="1">
    <location>
        <begin position="96"/>
        <end position="118"/>
    </location>
</feature>
<evidence type="ECO:0000313" key="5">
    <source>
        <dbReference type="Proteomes" id="UP001500945"/>
    </source>
</evidence>
<keyword evidence="1" id="KW-0812">Transmembrane</keyword>
<feature type="transmembrane region" description="Helical" evidence="1">
    <location>
        <begin position="250"/>
        <end position="271"/>
    </location>
</feature>
<feature type="transmembrane region" description="Helical" evidence="1">
    <location>
        <begin position="220"/>
        <end position="243"/>
    </location>
</feature>
<gene>
    <name evidence="4" type="ORF">GCM10023168_35950</name>
</gene>
<dbReference type="GO" id="GO:0016746">
    <property type="term" value="F:acyltransferase activity"/>
    <property type="evidence" value="ECO:0007669"/>
    <property type="project" value="UniProtKB-KW"/>
</dbReference>
<dbReference type="InterPro" id="IPR050879">
    <property type="entry name" value="Acyltransferase_3"/>
</dbReference>
<feature type="transmembrane region" description="Helical" evidence="1">
    <location>
        <begin position="165"/>
        <end position="183"/>
    </location>
</feature>
<feature type="transmembrane region" description="Helical" evidence="1">
    <location>
        <begin position="343"/>
        <end position="362"/>
    </location>
</feature>
<evidence type="ECO:0000259" key="2">
    <source>
        <dbReference type="Pfam" id="PF01757"/>
    </source>
</evidence>
<feature type="transmembrane region" description="Helical" evidence="1">
    <location>
        <begin position="383"/>
        <end position="403"/>
    </location>
</feature>
<proteinExistence type="predicted"/>
<feature type="domain" description="SGNH" evidence="3">
    <location>
        <begin position="473"/>
        <end position="675"/>
    </location>
</feature>
<feature type="domain" description="Acyltransferase 3" evidence="2">
    <location>
        <begin position="32"/>
        <end position="364"/>
    </location>
</feature>
<dbReference type="EMBL" id="BAABGM010000026">
    <property type="protein sequence ID" value="GAA4413241.1"/>
    <property type="molecule type" value="Genomic_DNA"/>
</dbReference>
<keyword evidence="1" id="KW-0472">Membrane</keyword>
<name>A0ABP8KQF3_9MICO</name>
<comment type="caution">
    <text evidence="4">The sequence shown here is derived from an EMBL/GenBank/DDBJ whole genome shotgun (WGS) entry which is preliminary data.</text>
</comment>
<dbReference type="Pfam" id="PF19040">
    <property type="entry name" value="SGNH"/>
    <property type="match status" value="1"/>
</dbReference>
<organism evidence="4 5">
    <name type="scientific">Fodinibacter luteus</name>
    <dbReference type="NCBI Taxonomy" id="552064"/>
    <lineage>
        <taxon>Bacteria</taxon>
        <taxon>Bacillati</taxon>
        <taxon>Actinomycetota</taxon>
        <taxon>Actinomycetes</taxon>
        <taxon>Micrococcales</taxon>
        <taxon>Intrasporangiaceae</taxon>
        <taxon>Fodinibacter (ex Wang et al. 2009)</taxon>
    </lineage>
</organism>
<dbReference type="PANTHER" id="PTHR23028:SF53">
    <property type="entry name" value="ACYL_TRANSF_3 DOMAIN-CONTAINING PROTEIN"/>
    <property type="match status" value="1"/>
</dbReference>
<keyword evidence="1" id="KW-1133">Transmembrane helix</keyword>
<reference evidence="5" key="1">
    <citation type="journal article" date="2019" name="Int. J. Syst. Evol. Microbiol.">
        <title>The Global Catalogue of Microorganisms (GCM) 10K type strain sequencing project: providing services to taxonomists for standard genome sequencing and annotation.</title>
        <authorList>
            <consortium name="The Broad Institute Genomics Platform"/>
            <consortium name="The Broad Institute Genome Sequencing Center for Infectious Disease"/>
            <person name="Wu L."/>
            <person name="Ma J."/>
        </authorList>
    </citation>
    <scope>NUCLEOTIDE SEQUENCE [LARGE SCALE GENOMIC DNA]</scope>
    <source>
        <strain evidence="5">JCM 17809</strain>
    </source>
</reference>
<protein>
    <submittedName>
        <fullName evidence="4">Acyltransferase family protein</fullName>
    </submittedName>
</protein>
<keyword evidence="5" id="KW-1185">Reference proteome</keyword>
<keyword evidence="4" id="KW-0012">Acyltransferase</keyword>
<dbReference type="InterPro" id="IPR002656">
    <property type="entry name" value="Acyl_transf_3_dom"/>
</dbReference>
<feature type="transmembrane region" description="Helical" evidence="1">
    <location>
        <begin position="307"/>
        <end position="331"/>
    </location>
</feature>
<evidence type="ECO:0000259" key="3">
    <source>
        <dbReference type="Pfam" id="PF19040"/>
    </source>
</evidence>
<dbReference type="PANTHER" id="PTHR23028">
    <property type="entry name" value="ACETYLTRANSFERASE"/>
    <property type="match status" value="1"/>
</dbReference>
<dbReference type="InterPro" id="IPR043968">
    <property type="entry name" value="SGNH"/>
</dbReference>
<accession>A0ABP8KQF3</accession>
<evidence type="ECO:0000313" key="4">
    <source>
        <dbReference type="EMBL" id="GAA4413241.1"/>
    </source>
</evidence>
<dbReference type="Pfam" id="PF01757">
    <property type="entry name" value="Acyl_transf_3"/>
    <property type="match status" value="1"/>
</dbReference>
<sequence>MLTLGSCDGGVPATSVPCTAPVREPPTARRGDVEGLRAVAVLLVVTYHVWLGRVSGGVDVFLLVSAFFLTGGLVRRLDAGERVSVARHWLRVFHRLVPTAGVVVAATVLAGVVLLPAVRWRGLLVDAVGSMTYTENWVLALRAVDYYAADKGSASPLQHMWSLSLQGQAFLLWPVLLVALAALARRTGWLTVRGLAGLGLGAVALTSFAWAVHSTATRQAFAYFDGAARVWELALGGLLALVVHRVQVPAAVAVPLGWLGAAGLVSCGLLLDVTGTFPGWAALWPLLSASAIILAGTAPGRWGVGRVLATSPLVTLGGISYALYLVHWPVLVLWLATSGRERAGMLDGAVVVVASLALAWLLSRAVERPVRALPWLRDAPWRSAGLVLGTAAAVATVSVAGIVRLDGQARRGAELSAGAEVPGYPGARAVHEGLQVAAVAPEDRLPAVTALRREWASLPGPCRGDWSDARLGSACTQLEPAGTPTASVVVVGDSHAEQWLAAVRPIAEEHGWRVVALLEGGCSFGAASTRTGGCADFNLAATAYLRQRPVDLVVTVSTAAHPTTTGERLVPGYAEVVRELTMHGVPVVGLRDNPRFTYAVAACVLENGDRDCSPRVAQKLAPSSPADALVGVDGFTSIDLTDLICPEGVCVPSVGNVWVYLDDNHLTRSFGATLSSALSDRLMAAGAWPEPDPGPPVVAGHLGVAGGPGGQVRR</sequence>
<evidence type="ECO:0000256" key="1">
    <source>
        <dbReference type="SAM" id="Phobius"/>
    </source>
</evidence>
<feature type="transmembrane region" description="Helical" evidence="1">
    <location>
        <begin position="277"/>
        <end position="295"/>
    </location>
</feature>
<feature type="transmembrane region" description="Helical" evidence="1">
    <location>
        <begin position="56"/>
        <end position="75"/>
    </location>
</feature>
<keyword evidence="4" id="KW-0808">Transferase</keyword>
<feature type="transmembrane region" description="Helical" evidence="1">
    <location>
        <begin position="195"/>
        <end position="214"/>
    </location>
</feature>